<accession>W4VIY9</accession>
<reference evidence="1 2" key="1">
    <citation type="journal article" date="2014" name="Genome Announc.">
        <title>Draft Genome Sequence of the Boron-Tolerant and Moderately Halotolerant Bacterium Gracilibacillus boraciitolerans JCM 21714T.</title>
        <authorList>
            <person name="Ahmed I."/>
            <person name="Oshima K."/>
            <person name="Suda W."/>
            <person name="Kitamura K."/>
            <person name="Iida T."/>
            <person name="Ohmori Y."/>
            <person name="Fujiwara T."/>
            <person name="Hattori M."/>
            <person name="Ohkuma M."/>
        </authorList>
    </citation>
    <scope>NUCLEOTIDE SEQUENCE [LARGE SCALE GENOMIC DNA]</scope>
    <source>
        <strain evidence="1 2">JCM 21714</strain>
    </source>
</reference>
<evidence type="ECO:0000313" key="2">
    <source>
        <dbReference type="Proteomes" id="UP000019102"/>
    </source>
</evidence>
<dbReference type="OrthoDB" id="2990739at2"/>
<comment type="caution">
    <text evidence="1">The sequence shown here is derived from an EMBL/GenBank/DDBJ whole genome shotgun (WGS) entry which is preliminary data.</text>
</comment>
<dbReference type="Proteomes" id="UP000019102">
    <property type="component" value="Unassembled WGS sequence"/>
</dbReference>
<dbReference type="AlphaFoldDB" id="W4VIY9"/>
<proteinExistence type="predicted"/>
<gene>
    <name evidence="1" type="ORF">JCM21714_1735</name>
</gene>
<protein>
    <submittedName>
        <fullName evidence="1">Uncharacterized protein</fullName>
    </submittedName>
</protein>
<sequence length="96" mass="11755">MNMNTYPFIDYLLTALKLTLEDYQNYWHEVKDFRDKFSAHREIIFNEPVPNFEVAYKVALLYVAWLEKYLVLPSLELMLNEYHEELNEMIENFRLN</sequence>
<name>W4VIY9_9BACI</name>
<dbReference type="EMBL" id="BAVS01000006">
    <property type="protein sequence ID" value="GAE92724.1"/>
    <property type="molecule type" value="Genomic_DNA"/>
</dbReference>
<evidence type="ECO:0000313" key="1">
    <source>
        <dbReference type="EMBL" id="GAE92724.1"/>
    </source>
</evidence>
<organism evidence="1 2">
    <name type="scientific">Gracilibacillus boraciitolerans JCM 21714</name>
    <dbReference type="NCBI Taxonomy" id="1298598"/>
    <lineage>
        <taxon>Bacteria</taxon>
        <taxon>Bacillati</taxon>
        <taxon>Bacillota</taxon>
        <taxon>Bacilli</taxon>
        <taxon>Bacillales</taxon>
        <taxon>Bacillaceae</taxon>
        <taxon>Gracilibacillus</taxon>
    </lineage>
</organism>
<dbReference type="RefSeq" id="WP_035722782.1">
    <property type="nucleotide sequence ID" value="NZ_BAVS01000006.1"/>
</dbReference>
<keyword evidence="2" id="KW-1185">Reference proteome</keyword>